<organism evidence="11 12">
    <name type="scientific">Scheffersomyces spartinae</name>
    <dbReference type="NCBI Taxonomy" id="45513"/>
    <lineage>
        <taxon>Eukaryota</taxon>
        <taxon>Fungi</taxon>
        <taxon>Dikarya</taxon>
        <taxon>Ascomycota</taxon>
        <taxon>Saccharomycotina</taxon>
        <taxon>Pichiomycetes</taxon>
        <taxon>Debaryomycetaceae</taxon>
        <taxon>Scheffersomyces</taxon>
    </lineage>
</organism>
<feature type="transmembrane region" description="Helical" evidence="10">
    <location>
        <begin position="262"/>
        <end position="284"/>
    </location>
</feature>
<dbReference type="Proteomes" id="UP000790833">
    <property type="component" value="Unassembled WGS sequence"/>
</dbReference>
<evidence type="ECO:0000256" key="3">
    <source>
        <dbReference type="ARBA" id="ARBA00022448"/>
    </source>
</evidence>
<feature type="transmembrane region" description="Helical" evidence="10">
    <location>
        <begin position="320"/>
        <end position="339"/>
    </location>
</feature>
<evidence type="ECO:0000256" key="4">
    <source>
        <dbReference type="ARBA" id="ARBA00022597"/>
    </source>
</evidence>
<dbReference type="Pfam" id="PF08449">
    <property type="entry name" value="UAA"/>
    <property type="match status" value="1"/>
</dbReference>
<evidence type="ECO:0000313" key="12">
    <source>
        <dbReference type="Proteomes" id="UP000790833"/>
    </source>
</evidence>
<dbReference type="PROSITE" id="PS51257">
    <property type="entry name" value="PROKAR_LIPOPROTEIN"/>
    <property type="match status" value="1"/>
</dbReference>
<keyword evidence="12" id="KW-1185">Reference proteome</keyword>
<dbReference type="GeneID" id="66113976"/>
<evidence type="ECO:0000256" key="1">
    <source>
        <dbReference type="ARBA" id="ARBA00004477"/>
    </source>
</evidence>
<keyword evidence="8 10" id="KW-0472">Membrane</keyword>
<comment type="similarity">
    <text evidence="2">Belongs to the nucleotide-sugar transporter family. SLC35B subfamily.</text>
</comment>
<evidence type="ECO:0000256" key="9">
    <source>
        <dbReference type="ARBA" id="ARBA00041103"/>
    </source>
</evidence>
<keyword evidence="7 10" id="KW-1133">Transmembrane helix</keyword>
<dbReference type="SUPFAM" id="SSF103481">
    <property type="entry name" value="Multidrug resistance efflux transporter EmrE"/>
    <property type="match status" value="1"/>
</dbReference>
<reference evidence="11" key="1">
    <citation type="submission" date="2021-03" db="EMBL/GenBank/DDBJ databases">
        <authorList>
            <person name="Palmer J.M."/>
        </authorList>
    </citation>
    <scope>NUCLEOTIDE SEQUENCE</scope>
    <source>
        <strain evidence="11">ARV_011</strain>
    </source>
</reference>
<evidence type="ECO:0000256" key="6">
    <source>
        <dbReference type="ARBA" id="ARBA00022824"/>
    </source>
</evidence>
<evidence type="ECO:0000256" key="10">
    <source>
        <dbReference type="SAM" id="Phobius"/>
    </source>
</evidence>
<dbReference type="PANTHER" id="PTHR10778">
    <property type="entry name" value="SOLUTE CARRIER FAMILY 35 MEMBER B"/>
    <property type="match status" value="1"/>
</dbReference>
<dbReference type="GO" id="GO:0005789">
    <property type="term" value="C:endoplasmic reticulum membrane"/>
    <property type="evidence" value="ECO:0007669"/>
    <property type="project" value="UniProtKB-SubCell"/>
</dbReference>
<dbReference type="InterPro" id="IPR013657">
    <property type="entry name" value="SCL35B1-4/HUT1"/>
</dbReference>
<dbReference type="GO" id="GO:0005460">
    <property type="term" value="F:UDP-glucose transmembrane transporter activity"/>
    <property type="evidence" value="ECO:0007669"/>
    <property type="project" value="TreeGrafter"/>
</dbReference>
<dbReference type="PANTHER" id="PTHR10778:SF10">
    <property type="entry name" value="SOLUTE CARRIER FAMILY 35 MEMBER B1"/>
    <property type="match status" value="1"/>
</dbReference>
<dbReference type="OrthoDB" id="1601at2759"/>
<keyword evidence="4" id="KW-0762">Sugar transport</keyword>
<sequence>MTRKHGGSALLLVGCVIGLYASFVSWSVLQERINTIPYGVDEYGKPIFFNASLVVNAAQALFAALIGLLYSLVAYQRNPFDVFTKNDGQTGNKLLRYFCLVALTSSISSPIGYQLMKHVDYLVYLLAKSCKLIPVMIVHTALYRTRFLLEKHVVALMVTAGVAVFTLAHSKKKQALSVDDNDPILGVFLLAVSMILDGLMNSTQDQIFKLQRTTKLEAKVTGATLMTVLNLLVFVLTAGYTILFNFNQIKYTVGFIHRYPEVLLNVVSFAALGAVGQVFVFIILEKFDSLVLVTATVTRKMISMILSVVLFGHYLNMRQWIGVALVFGGIGYEALLKILSTKSTTKMKKS</sequence>
<accession>A0A9P7V916</accession>
<feature type="transmembrane region" description="Helical" evidence="10">
    <location>
        <begin position="49"/>
        <end position="73"/>
    </location>
</feature>
<feature type="transmembrane region" description="Helical" evidence="10">
    <location>
        <begin position="153"/>
        <end position="171"/>
    </location>
</feature>
<dbReference type="GO" id="GO:0000139">
    <property type="term" value="C:Golgi membrane"/>
    <property type="evidence" value="ECO:0007669"/>
    <property type="project" value="TreeGrafter"/>
</dbReference>
<keyword evidence="3" id="KW-0813">Transport</keyword>
<protein>
    <recommendedName>
        <fullName evidence="9">UDP-galactose transporter homolog 1</fullName>
    </recommendedName>
</protein>
<keyword evidence="5 10" id="KW-0812">Transmembrane</keyword>
<dbReference type="InterPro" id="IPR037185">
    <property type="entry name" value="EmrE-like"/>
</dbReference>
<dbReference type="GO" id="GO:0005459">
    <property type="term" value="F:UDP-galactose transmembrane transporter activity"/>
    <property type="evidence" value="ECO:0007669"/>
    <property type="project" value="TreeGrafter"/>
</dbReference>
<dbReference type="EMBL" id="JAHMUF010000011">
    <property type="protein sequence ID" value="KAG7193533.1"/>
    <property type="molecule type" value="Genomic_DNA"/>
</dbReference>
<evidence type="ECO:0000256" key="7">
    <source>
        <dbReference type="ARBA" id="ARBA00022989"/>
    </source>
</evidence>
<evidence type="ECO:0000256" key="8">
    <source>
        <dbReference type="ARBA" id="ARBA00023136"/>
    </source>
</evidence>
<feature type="transmembrane region" description="Helical" evidence="10">
    <location>
        <begin position="9"/>
        <end position="29"/>
    </location>
</feature>
<gene>
    <name evidence="11" type="primary">HUT1</name>
    <name evidence="11" type="ORF">KQ657_000602</name>
</gene>
<dbReference type="RefSeq" id="XP_043049081.1">
    <property type="nucleotide sequence ID" value="XM_043191438.1"/>
</dbReference>
<feature type="transmembrane region" description="Helical" evidence="10">
    <location>
        <begin position="183"/>
        <end position="200"/>
    </location>
</feature>
<feature type="transmembrane region" description="Helical" evidence="10">
    <location>
        <begin position="220"/>
        <end position="242"/>
    </location>
</feature>
<dbReference type="AlphaFoldDB" id="A0A9P7V916"/>
<keyword evidence="6" id="KW-0256">Endoplasmic reticulum</keyword>
<feature type="transmembrane region" description="Helical" evidence="10">
    <location>
        <begin position="94"/>
        <end position="115"/>
    </location>
</feature>
<evidence type="ECO:0000313" key="11">
    <source>
        <dbReference type="EMBL" id="KAG7193533.1"/>
    </source>
</evidence>
<name>A0A9P7V916_9ASCO</name>
<evidence type="ECO:0000256" key="2">
    <source>
        <dbReference type="ARBA" id="ARBA00010694"/>
    </source>
</evidence>
<comment type="subcellular location">
    <subcellularLocation>
        <location evidence="1">Endoplasmic reticulum membrane</location>
        <topology evidence="1">Multi-pass membrane protein</topology>
    </subcellularLocation>
</comment>
<evidence type="ECO:0000256" key="5">
    <source>
        <dbReference type="ARBA" id="ARBA00022692"/>
    </source>
</evidence>
<feature type="transmembrane region" description="Helical" evidence="10">
    <location>
        <begin position="291"/>
        <end position="314"/>
    </location>
</feature>
<feature type="transmembrane region" description="Helical" evidence="10">
    <location>
        <begin position="121"/>
        <end position="141"/>
    </location>
</feature>
<proteinExistence type="inferred from homology"/>
<comment type="caution">
    <text evidence="11">The sequence shown here is derived from an EMBL/GenBank/DDBJ whole genome shotgun (WGS) entry which is preliminary data.</text>
</comment>